<protein>
    <submittedName>
        <fullName evidence="1">Uncharacterized protein</fullName>
    </submittedName>
</protein>
<proteinExistence type="predicted"/>
<evidence type="ECO:0000313" key="1">
    <source>
        <dbReference type="EMBL" id="KAF2797763.1"/>
    </source>
</evidence>
<gene>
    <name evidence="1" type="ORF">K505DRAFT_132580</name>
</gene>
<dbReference type="EMBL" id="MU001799">
    <property type="protein sequence ID" value="KAF2797763.1"/>
    <property type="molecule type" value="Genomic_DNA"/>
</dbReference>
<organism evidence="1 2">
    <name type="scientific">Melanomma pulvis-pyrius CBS 109.77</name>
    <dbReference type="NCBI Taxonomy" id="1314802"/>
    <lineage>
        <taxon>Eukaryota</taxon>
        <taxon>Fungi</taxon>
        <taxon>Dikarya</taxon>
        <taxon>Ascomycota</taxon>
        <taxon>Pezizomycotina</taxon>
        <taxon>Dothideomycetes</taxon>
        <taxon>Pleosporomycetidae</taxon>
        <taxon>Pleosporales</taxon>
        <taxon>Melanommataceae</taxon>
        <taxon>Melanomma</taxon>
    </lineage>
</organism>
<evidence type="ECO:0000313" key="2">
    <source>
        <dbReference type="Proteomes" id="UP000799757"/>
    </source>
</evidence>
<dbReference type="Proteomes" id="UP000799757">
    <property type="component" value="Unassembled WGS sequence"/>
</dbReference>
<keyword evidence="2" id="KW-1185">Reference proteome</keyword>
<reference evidence="1" key="1">
    <citation type="journal article" date="2020" name="Stud. Mycol.">
        <title>101 Dothideomycetes genomes: a test case for predicting lifestyles and emergence of pathogens.</title>
        <authorList>
            <person name="Haridas S."/>
            <person name="Albert R."/>
            <person name="Binder M."/>
            <person name="Bloem J."/>
            <person name="Labutti K."/>
            <person name="Salamov A."/>
            <person name="Andreopoulos B."/>
            <person name="Baker S."/>
            <person name="Barry K."/>
            <person name="Bills G."/>
            <person name="Bluhm B."/>
            <person name="Cannon C."/>
            <person name="Castanera R."/>
            <person name="Culley D."/>
            <person name="Daum C."/>
            <person name="Ezra D."/>
            <person name="Gonzalez J."/>
            <person name="Henrissat B."/>
            <person name="Kuo A."/>
            <person name="Liang C."/>
            <person name="Lipzen A."/>
            <person name="Lutzoni F."/>
            <person name="Magnuson J."/>
            <person name="Mondo S."/>
            <person name="Nolan M."/>
            <person name="Ohm R."/>
            <person name="Pangilinan J."/>
            <person name="Park H.-J."/>
            <person name="Ramirez L."/>
            <person name="Alfaro M."/>
            <person name="Sun H."/>
            <person name="Tritt A."/>
            <person name="Yoshinaga Y."/>
            <person name="Zwiers L.-H."/>
            <person name="Turgeon B."/>
            <person name="Goodwin S."/>
            <person name="Spatafora J."/>
            <person name="Crous P."/>
            <person name="Grigoriev I."/>
        </authorList>
    </citation>
    <scope>NUCLEOTIDE SEQUENCE</scope>
    <source>
        <strain evidence="1">CBS 109.77</strain>
    </source>
</reference>
<accession>A0A6A6XNQ2</accession>
<dbReference type="AlphaFoldDB" id="A0A6A6XNQ2"/>
<name>A0A6A6XNQ2_9PLEO</name>
<sequence length="93" mass="10718">MALLLCTVPPAFSSACLKSYRSLPTKVWASAFSPLQHPYPITLHSDSFLYWHFLYRIHTPSTLCFVTKIPFSKFYSISFVHSSISLHFTWMAI</sequence>